<evidence type="ECO:0000313" key="2">
    <source>
        <dbReference type="EMBL" id="SMC53544.1"/>
    </source>
</evidence>
<reference evidence="2 3" key="1">
    <citation type="submission" date="2017-04" db="EMBL/GenBank/DDBJ databases">
        <authorList>
            <person name="Afonso C.L."/>
            <person name="Miller P.J."/>
            <person name="Scott M.A."/>
            <person name="Spackman E."/>
            <person name="Goraichik I."/>
            <person name="Dimitrov K.M."/>
            <person name="Suarez D.L."/>
            <person name="Swayne D.E."/>
        </authorList>
    </citation>
    <scope>NUCLEOTIDE SEQUENCE [LARGE SCALE GENOMIC DNA]</scope>
    <source>
        <strain evidence="2 3">DSM 12816</strain>
    </source>
</reference>
<dbReference type="SUPFAM" id="SSF100950">
    <property type="entry name" value="NagB/RpiA/CoA transferase-like"/>
    <property type="match status" value="1"/>
</dbReference>
<dbReference type="EMBL" id="FWXW01000003">
    <property type="protein sequence ID" value="SMC53544.1"/>
    <property type="molecule type" value="Genomic_DNA"/>
</dbReference>
<name>A0A1W1ZYR7_9FIRM</name>
<evidence type="ECO:0000256" key="1">
    <source>
        <dbReference type="ARBA" id="ARBA00022679"/>
    </source>
</evidence>
<dbReference type="NCBIfam" id="TIGR02429">
    <property type="entry name" value="pcaI_scoA_fam"/>
    <property type="match status" value="1"/>
</dbReference>
<organism evidence="2 3">
    <name type="scientific">Papillibacter cinnamivorans DSM 12816</name>
    <dbReference type="NCBI Taxonomy" id="1122930"/>
    <lineage>
        <taxon>Bacteria</taxon>
        <taxon>Bacillati</taxon>
        <taxon>Bacillota</taxon>
        <taxon>Clostridia</taxon>
        <taxon>Eubacteriales</taxon>
        <taxon>Oscillospiraceae</taxon>
        <taxon>Papillibacter</taxon>
    </lineage>
</organism>
<evidence type="ECO:0000313" key="3">
    <source>
        <dbReference type="Proteomes" id="UP000192790"/>
    </source>
</evidence>
<dbReference type="InterPro" id="IPR012792">
    <property type="entry name" value="3-oxoacid_CoA-transf_A"/>
</dbReference>
<proteinExistence type="predicted"/>
<dbReference type="GO" id="GO:0008410">
    <property type="term" value="F:CoA-transferase activity"/>
    <property type="evidence" value="ECO:0007669"/>
    <property type="project" value="InterPro"/>
</dbReference>
<dbReference type="PANTHER" id="PTHR13707">
    <property type="entry name" value="KETOACID-COENZYME A TRANSFERASE"/>
    <property type="match status" value="1"/>
</dbReference>
<dbReference type="SMART" id="SM00882">
    <property type="entry name" value="CoA_trans"/>
    <property type="match status" value="1"/>
</dbReference>
<sequence length="218" mass="22704">MAKIVTMKEAAGMLKDGMSVMVAGFLGAGGPSKLLHEIAQTGVKDLTVMANDGAKTGWALGELISNGQVKKLIATHIGLNPEVGKKMNAGEMEVELVPQGSFAEKIRAGGAGLGGVLTKTGLGTIIADGKQVINIDGQEFLLEKPLHADVALICGYKVDKNGNVWYKGSARNFNVVMATAADLVICEADNIVELGEIEPENVMTPGILVDYIVDGGKA</sequence>
<dbReference type="OrthoDB" id="9777193at2"/>
<gene>
    <name evidence="2" type="ORF">SAMN02745168_1332</name>
</gene>
<dbReference type="RefSeq" id="WP_084233955.1">
    <property type="nucleotide sequence ID" value="NZ_FWXW01000003.1"/>
</dbReference>
<keyword evidence="3" id="KW-1185">Reference proteome</keyword>
<dbReference type="Pfam" id="PF01144">
    <property type="entry name" value="CoA_trans"/>
    <property type="match status" value="1"/>
</dbReference>
<dbReference type="STRING" id="1122930.SAMN02745168_1332"/>
<protein>
    <submittedName>
        <fullName evidence="2">Acetate CoA/acetoacetate CoA-transferase alpha subunit</fullName>
    </submittedName>
</protein>
<accession>A0A1W1ZYR7</accession>
<dbReference type="PANTHER" id="PTHR13707:SF60">
    <property type="entry name" value="ACETATE COA-TRANSFERASE SUBUNIT ALPHA"/>
    <property type="match status" value="1"/>
</dbReference>
<dbReference type="InterPro" id="IPR037171">
    <property type="entry name" value="NagB/RpiA_transferase-like"/>
</dbReference>
<keyword evidence="1 2" id="KW-0808">Transferase</keyword>
<dbReference type="InterPro" id="IPR004165">
    <property type="entry name" value="CoA_trans_fam_I"/>
</dbReference>
<dbReference type="AlphaFoldDB" id="A0A1W1ZYR7"/>
<dbReference type="Gene3D" id="3.40.1080.10">
    <property type="entry name" value="Glutaconate Coenzyme A-transferase"/>
    <property type="match status" value="1"/>
</dbReference>
<dbReference type="Proteomes" id="UP000192790">
    <property type="component" value="Unassembled WGS sequence"/>
</dbReference>